<keyword evidence="2 10" id="KW-0597">Phosphoprotein</keyword>
<feature type="transmembrane region" description="Helical" evidence="10">
    <location>
        <begin position="267"/>
        <end position="287"/>
    </location>
</feature>
<keyword evidence="10" id="KW-1003">Cell membrane</keyword>
<evidence type="ECO:0000313" key="12">
    <source>
        <dbReference type="Proteomes" id="UP001595897"/>
    </source>
</evidence>
<keyword evidence="10" id="KW-0997">Cell inner membrane</keyword>
<feature type="modified residue" description="FMN phosphoryl threonine" evidence="10">
    <location>
        <position position="188"/>
    </location>
</feature>
<dbReference type="Pfam" id="PF03116">
    <property type="entry name" value="NQR2_RnfD_RnfE"/>
    <property type="match status" value="1"/>
</dbReference>
<evidence type="ECO:0000256" key="4">
    <source>
        <dbReference type="ARBA" id="ARBA00022643"/>
    </source>
</evidence>
<evidence type="ECO:0000313" key="11">
    <source>
        <dbReference type="EMBL" id="MFC4699788.1"/>
    </source>
</evidence>
<organism evidence="11 12">
    <name type="scientific">Glaciecola siphonariae</name>
    <dbReference type="NCBI Taxonomy" id="521012"/>
    <lineage>
        <taxon>Bacteria</taxon>
        <taxon>Pseudomonadati</taxon>
        <taxon>Pseudomonadota</taxon>
        <taxon>Gammaproteobacteria</taxon>
        <taxon>Alteromonadales</taxon>
        <taxon>Alteromonadaceae</taxon>
        <taxon>Glaciecola</taxon>
    </lineage>
</organism>
<evidence type="ECO:0000256" key="10">
    <source>
        <dbReference type="HAMAP-Rule" id="MF_00462"/>
    </source>
</evidence>
<feature type="transmembrane region" description="Helical" evidence="10">
    <location>
        <begin position="122"/>
        <end position="144"/>
    </location>
</feature>
<keyword evidence="6 10" id="KW-1278">Translocase</keyword>
<evidence type="ECO:0000256" key="5">
    <source>
        <dbReference type="ARBA" id="ARBA00022692"/>
    </source>
</evidence>
<dbReference type="PANTHER" id="PTHR30578">
    <property type="entry name" value="ELECTRON TRANSPORT COMPLEX PROTEIN RNFD"/>
    <property type="match status" value="1"/>
</dbReference>
<keyword evidence="5 10" id="KW-0812">Transmembrane</keyword>
<dbReference type="InterPro" id="IPR011303">
    <property type="entry name" value="RnfD_bac"/>
</dbReference>
<comment type="caution">
    <text evidence="11">The sequence shown here is derived from an EMBL/GenBank/DDBJ whole genome shotgun (WGS) entry which is preliminary data.</text>
</comment>
<dbReference type="RefSeq" id="WP_382406641.1">
    <property type="nucleotide sequence ID" value="NZ_JBHSGU010000002.1"/>
</dbReference>
<keyword evidence="3 10" id="KW-0285">Flavoprotein</keyword>
<keyword evidence="8 10" id="KW-1133">Transmembrane helix</keyword>
<dbReference type="InterPro" id="IPR004338">
    <property type="entry name" value="NqrB/RnfD"/>
</dbReference>
<evidence type="ECO:0000256" key="9">
    <source>
        <dbReference type="ARBA" id="ARBA00023136"/>
    </source>
</evidence>
<keyword evidence="7 10" id="KW-0249">Electron transport</keyword>
<dbReference type="Proteomes" id="UP001595897">
    <property type="component" value="Unassembled WGS sequence"/>
</dbReference>
<keyword evidence="9 10" id="KW-0472">Membrane</keyword>
<name>A0ABV9LVW2_9ALTE</name>
<dbReference type="HAMAP" id="MF_00462">
    <property type="entry name" value="RsxD_RnfD"/>
    <property type="match status" value="1"/>
</dbReference>
<evidence type="ECO:0000256" key="2">
    <source>
        <dbReference type="ARBA" id="ARBA00022553"/>
    </source>
</evidence>
<comment type="cofactor">
    <cofactor evidence="10">
        <name>FMN</name>
        <dbReference type="ChEBI" id="CHEBI:58210"/>
    </cofactor>
</comment>
<evidence type="ECO:0000256" key="6">
    <source>
        <dbReference type="ARBA" id="ARBA00022967"/>
    </source>
</evidence>
<dbReference type="NCBIfam" id="NF002011">
    <property type="entry name" value="PRK00816.1"/>
    <property type="match status" value="1"/>
</dbReference>
<dbReference type="EC" id="7.-.-.-" evidence="10"/>
<feature type="transmembrane region" description="Helical" evidence="10">
    <location>
        <begin position="77"/>
        <end position="110"/>
    </location>
</feature>
<evidence type="ECO:0000256" key="3">
    <source>
        <dbReference type="ARBA" id="ARBA00022630"/>
    </source>
</evidence>
<gene>
    <name evidence="11" type="primary">rsxD</name>
    <name evidence="10" type="synonym">rnfD</name>
    <name evidence="11" type="ORF">ACFO4O_06430</name>
</gene>
<comment type="subunit">
    <text evidence="10">The complex is composed of six subunits: RnfA, RnfB, RnfC, RnfD, RnfE and RnfG.</text>
</comment>
<feature type="transmembrane region" description="Helical" evidence="10">
    <location>
        <begin position="323"/>
        <end position="342"/>
    </location>
</feature>
<dbReference type="NCBIfam" id="TIGR01946">
    <property type="entry name" value="rnfD"/>
    <property type="match status" value="1"/>
</dbReference>
<feature type="transmembrane region" description="Helical" evidence="10">
    <location>
        <begin position="242"/>
        <end position="261"/>
    </location>
</feature>
<keyword evidence="12" id="KW-1185">Reference proteome</keyword>
<keyword evidence="1 10" id="KW-0813">Transport</keyword>
<evidence type="ECO:0000256" key="7">
    <source>
        <dbReference type="ARBA" id="ARBA00022982"/>
    </source>
</evidence>
<dbReference type="PANTHER" id="PTHR30578:SF0">
    <property type="entry name" value="ION-TRANSLOCATING OXIDOREDUCTASE COMPLEX SUBUNIT D"/>
    <property type="match status" value="1"/>
</dbReference>
<protein>
    <recommendedName>
        <fullName evidence="10">Ion-translocating oxidoreductase complex subunit D</fullName>
        <ecNumber evidence="10">7.-.-.-</ecNumber>
    </recommendedName>
    <alternativeName>
        <fullName evidence="10">Rnf electron transport complex subunit D</fullName>
    </alternativeName>
</protein>
<keyword evidence="4 10" id="KW-0288">FMN</keyword>
<evidence type="ECO:0000256" key="8">
    <source>
        <dbReference type="ARBA" id="ARBA00022989"/>
    </source>
</evidence>
<evidence type="ECO:0000256" key="1">
    <source>
        <dbReference type="ARBA" id="ARBA00022448"/>
    </source>
</evidence>
<proteinExistence type="inferred from homology"/>
<accession>A0ABV9LVW2</accession>
<comment type="similarity">
    <text evidence="10">Belongs to the NqrB/RnfD family.</text>
</comment>
<dbReference type="EMBL" id="JBHSGU010000002">
    <property type="protein sequence ID" value="MFC4699788.1"/>
    <property type="molecule type" value="Genomic_DNA"/>
</dbReference>
<comment type="subcellular location">
    <subcellularLocation>
        <location evidence="10">Cell inner membrane</location>
        <topology evidence="10">Multi-pass membrane protein</topology>
    </subcellularLocation>
</comment>
<comment type="function">
    <text evidence="10">Part of a membrane-bound complex that couples electron transfer with translocation of ions across the membrane.</text>
</comment>
<sequence>MSKLQVGSSPHHHNMRDTGQVMRIVMYACIPGIALQCWFFGVGVLVQIGLGVLTAVITEALICELRRKHTERIIKDSSAALAGLLLGICIPPLAPWWIVVIGSFFAIAIVKQAYGGLGFNMFNPAMAAYVMLLISFPVQMTAWLPPMELSEQSFTALDAIFTVFTGFTVDGYSIEQLRIGYDGMSMATPLDHVKTSLTEGYTVQEALQHQMFSGSWGLAWAPVSIAYLIGGLALIKLKVINWHIPVSMIMGAMSVALILNLADSSQFASPLFHLLNGSLIIGAFFIATDPVSAATTNRGRLIFGGAIGAWIIIIRTWGNYPDAVAFAVLLLNMAVPLIDYYTRPRTYGHRLKNNEPRIKEQR</sequence>
<feature type="transmembrane region" description="Helical" evidence="10">
    <location>
        <begin position="21"/>
        <end position="41"/>
    </location>
</feature>
<feature type="transmembrane region" description="Helical" evidence="10">
    <location>
        <begin position="217"/>
        <end position="235"/>
    </location>
</feature>
<reference evidence="12" key="1">
    <citation type="journal article" date="2019" name="Int. J. Syst. Evol. Microbiol.">
        <title>The Global Catalogue of Microorganisms (GCM) 10K type strain sequencing project: providing services to taxonomists for standard genome sequencing and annotation.</title>
        <authorList>
            <consortium name="The Broad Institute Genomics Platform"/>
            <consortium name="The Broad Institute Genome Sequencing Center for Infectious Disease"/>
            <person name="Wu L."/>
            <person name="Ma J."/>
        </authorList>
    </citation>
    <scope>NUCLEOTIDE SEQUENCE [LARGE SCALE GENOMIC DNA]</scope>
    <source>
        <strain evidence="12">KACC 12507</strain>
    </source>
</reference>
<feature type="transmembrane region" description="Helical" evidence="10">
    <location>
        <begin position="299"/>
        <end position="317"/>
    </location>
</feature>